<proteinExistence type="predicted"/>
<dbReference type="EMBL" id="BMAU01021277">
    <property type="protein sequence ID" value="GFY07779.1"/>
    <property type="molecule type" value="Genomic_DNA"/>
</dbReference>
<comment type="caution">
    <text evidence="1">The sequence shown here is derived from an EMBL/GenBank/DDBJ whole genome shotgun (WGS) entry which is preliminary data.</text>
</comment>
<dbReference type="AlphaFoldDB" id="A0A8X6VHR6"/>
<organism evidence="1 2">
    <name type="scientific">Trichonephila clavipes</name>
    <name type="common">Golden silk orbweaver</name>
    <name type="synonym">Nephila clavipes</name>
    <dbReference type="NCBI Taxonomy" id="2585209"/>
    <lineage>
        <taxon>Eukaryota</taxon>
        <taxon>Metazoa</taxon>
        <taxon>Ecdysozoa</taxon>
        <taxon>Arthropoda</taxon>
        <taxon>Chelicerata</taxon>
        <taxon>Arachnida</taxon>
        <taxon>Araneae</taxon>
        <taxon>Araneomorphae</taxon>
        <taxon>Entelegynae</taxon>
        <taxon>Araneoidea</taxon>
        <taxon>Nephilidae</taxon>
        <taxon>Trichonephila</taxon>
    </lineage>
</organism>
<gene>
    <name evidence="1" type="ORF">TNCV_4133761</name>
</gene>
<keyword evidence="2" id="KW-1185">Reference proteome</keyword>
<protein>
    <submittedName>
        <fullName evidence="1">Uncharacterized protein</fullName>
    </submittedName>
</protein>
<evidence type="ECO:0000313" key="2">
    <source>
        <dbReference type="Proteomes" id="UP000887159"/>
    </source>
</evidence>
<evidence type="ECO:0000313" key="1">
    <source>
        <dbReference type="EMBL" id="GFY07779.1"/>
    </source>
</evidence>
<reference evidence="1" key="1">
    <citation type="submission" date="2020-08" db="EMBL/GenBank/DDBJ databases">
        <title>Multicomponent nature underlies the extraordinary mechanical properties of spider dragline silk.</title>
        <authorList>
            <person name="Kono N."/>
            <person name="Nakamura H."/>
            <person name="Mori M."/>
            <person name="Yoshida Y."/>
            <person name="Ohtoshi R."/>
            <person name="Malay A.D."/>
            <person name="Moran D.A.P."/>
            <person name="Tomita M."/>
            <person name="Numata K."/>
            <person name="Arakawa K."/>
        </authorList>
    </citation>
    <scope>NUCLEOTIDE SEQUENCE</scope>
</reference>
<sequence length="95" mass="10820">MTLKCWRTFIPLRLNVPSLSAWCGSLESAFLLKSESKRSVTLNRAYSALVVIDRARAAPPRYKAWPLICDVTTSREKSSIAYGASLMHFFEYFLL</sequence>
<accession>A0A8X6VHR6</accession>
<dbReference type="Proteomes" id="UP000887159">
    <property type="component" value="Unassembled WGS sequence"/>
</dbReference>
<name>A0A8X6VHR6_TRICX</name>